<dbReference type="PANTHER" id="PTHR46795:SF3">
    <property type="entry name" value="ABC TRANSPORTER PERMEASE"/>
    <property type="match status" value="1"/>
</dbReference>
<dbReference type="OrthoDB" id="9781780at2"/>
<feature type="transmembrane region" description="Helical" evidence="6">
    <location>
        <begin position="226"/>
        <end position="254"/>
    </location>
</feature>
<keyword evidence="3 6" id="KW-0812">Transmembrane</keyword>
<dbReference type="GO" id="GO:0055085">
    <property type="term" value="P:transmembrane transport"/>
    <property type="evidence" value="ECO:0007669"/>
    <property type="project" value="UniProtKB-UniRule"/>
</dbReference>
<feature type="transmembrane region" description="Helical" evidence="6">
    <location>
        <begin position="58"/>
        <end position="78"/>
    </location>
</feature>
<keyword evidence="4 6" id="KW-1133">Transmembrane helix</keyword>
<name>A0A1I5DBW4_9FIRM</name>
<feature type="transmembrane region" description="Helical" evidence="6">
    <location>
        <begin position="588"/>
        <end position="610"/>
    </location>
</feature>
<dbReference type="AlphaFoldDB" id="A0A1I5DBW4"/>
<evidence type="ECO:0000256" key="4">
    <source>
        <dbReference type="ARBA" id="ARBA00022989"/>
    </source>
</evidence>
<dbReference type="PIRSF" id="PIRSF018968">
    <property type="entry name" value="ABC_permease_BceB"/>
    <property type="match status" value="1"/>
</dbReference>
<feature type="transmembrane region" description="Helical" evidence="6">
    <location>
        <begin position="527"/>
        <end position="554"/>
    </location>
</feature>
<dbReference type="InterPro" id="IPR027022">
    <property type="entry name" value="ABC_permease_BceB-typ"/>
</dbReference>
<comment type="subcellular location">
    <subcellularLocation>
        <location evidence="1 6">Cell membrane</location>
        <topology evidence="1 6">Multi-pass membrane protein</topology>
    </subcellularLocation>
</comment>
<evidence type="ECO:0000256" key="3">
    <source>
        <dbReference type="ARBA" id="ARBA00022692"/>
    </source>
</evidence>
<gene>
    <name evidence="8" type="ORF">SAMN04489757_105122</name>
</gene>
<feature type="transmembrane region" description="Helical" evidence="6">
    <location>
        <begin position="201"/>
        <end position="220"/>
    </location>
</feature>
<dbReference type="EMBL" id="FOWD01000005">
    <property type="protein sequence ID" value="SFN96690.1"/>
    <property type="molecule type" value="Genomic_DNA"/>
</dbReference>
<dbReference type="STRING" id="1527.SAMN04489757_105122"/>
<evidence type="ECO:0000256" key="5">
    <source>
        <dbReference type="ARBA" id="ARBA00023136"/>
    </source>
</evidence>
<keyword evidence="5 6" id="KW-0472">Membrane</keyword>
<keyword evidence="6" id="KW-0813">Transport</keyword>
<protein>
    <submittedName>
        <fullName evidence="8">Putative ABC transport system permease protein</fullName>
    </submittedName>
</protein>
<dbReference type="Pfam" id="PF02687">
    <property type="entry name" value="FtsX"/>
    <property type="match status" value="1"/>
</dbReference>
<keyword evidence="9" id="KW-1185">Reference proteome</keyword>
<sequence length="656" mass="74060">MSKLFYPKLAATNIKKNYQTYVPYILTSIGTVMMYYILKTISLDDGLNSMSGGDSLKTILAMGSFVIGLFSLIFLFYTNSFLIKRRKKEFGLFNILGMEKKHISRVMFFETVYVSFISIILGLLGGIVLSKLMYMLLLKLLKFEVPMGYAISFTAVYKTLILFAGIFLLTFINNLRQIHLTKPIELLKGGQVGEKEPKTKWLLTLIGLAALAGGYIIAITTESPIAALYMFLIAVILVIIGTYCLFTAGSIALLKLLKKNKKYYYKTKHFITVSGMMYRMKQNAVGLANICILSTAVLVMLSTTVSLYIGMEDVLRTRYSRNLLITSYNITEEYRKDVKDTVSNILEQHGTEPENILEYRNLGFGAAKKGDSFVTGDEIGDTLSSDIKMLYFIPLEDYNAMNNTSYTLDNNEIFLIVNGETYTQETFTIFDTPLHIKEHHNSLGERLSDIGDIVNSFYVITNDLGQIEEMYRQKMGNSDESVTYYRYIYGFDINTEDEETIQISQDISSALENSYVESAAGSKEGFFSLYGGLFFLGIFLGGLFIMATVLIIYYKQISEGYDDKSRFEIMQKVGMSRGEIKKSIGSQVLTVFFLPIVTAAIHIAFAFKVITKLLALLNLTNVALFAWCTLGTLLVFAVFYAIIYVMTAKVYYKIVR</sequence>
<proteinExistence type="inferred from homology"/>
<reference evidence="8 9" key="1">
    <citation type="submission" date="2016-10" db="EMBL/GenBank/DDBJ databases">
        <authorList>
            <person name="de Groot N.N."/>
        </authorList>
    </citation>
    <scope>NUCLEOTIDE SEQUENCE [LARGE SCALE GENOMIC DNA]</scope>
    <source>
        <strain evidence="8 9">DSM 1283</strain>
    </source>
</reference>
<dbReference type="GO" id="GO:0005886">
    <property type="term" value="C:plasma membrane"/>
    <property type="evidence" value="ECO:0007669"/>
    <property type="project" value="UniProtKB-SubCell"/>
</dbReference>
<accession>A0A1I5DBW4</accession>
<dbReference type="PANTHER" id="PTHR46795">
    <property type="entry name" value="ABC TRANSPORTER PERMEASE-RELATED-RELATED"/>
    <property type="match status" value="1"/>
</dbReference>
<evidence type="ECO:0000313" key="9">
    <source>
        <dbReference type="Proteomes" id="UP000198806"/>
    </source>
</evidence>
<dbReference type="InterPro" id="IPR003838">
    <property type="entry name" value="ABC3_permease_C"/>
</dbReference>
<feature type="domain" description="ABC3 transporter permease C-terminal" evidence="7">
    <location>
        <begin position="63"/>
        <end position="171"/>
    </location>
</feature>
<comment type="similarity">
    <text evidence="6">Belongs to the ABC-4 integral membrane protein family.</text>
</comment>
<feature type="transmembrane region" description="Helical" evidence="6">
    <location>
        <begin position="286"/>
        <end position="311"/>
    </location>
</feature>
<feature type="transmembrane region" description="Helical" evidence="6">
    <location>
        <begin position="21"/>
        <end position="38"/>
    </location>
</feature>
<feature type="transmembrane region" description="Helical" evidence="6">
    <location>
        <begin position="622"/>
        <end position="646"/>
    </location>
</feature>
<keyword evidence="2 6" id="KW-1003">Cell membrane</keyword>
<evidence type="ECO:0000256" key="6">
    <source>
        <dbReference type="PIRNR" id="PIRNR018968"/>
    </source>
</evidence>
<dbReference type="Proteomes" id="UP000198806">
    <property type="component" value="Unassembled WGS sequence"/>
</dbReference>
<feature type="transmembrane region" description="Helical" evidence="6">
    <location>
        <begin position="149"/>
        <end position="172"/>
    </location>
</feature>
<dbReference type="InterPro" id="IPR052536">
    <property type="entry name" value="ABC-4_Integral_Memb_Prot"/>
</dbReference>
<evidence type="ECO:0000256" key="1">
    <source>
        <dbReference type="ARBA" id="ARBA00004651"/>
    </source>
</evidence>
<evidence type="ECO:0000256" key="2">
    <source>
        <dbReference type="ARBA" id="ARBA00022475"/>
    </source>
</evidence>
<feature type="transmembrane region" description="Helical" evidence="6">
    <location>
        <begin position="106"/>
        <end position="129"/>
    </location>
</feature>
<evidence type="ECO:0000313" key="8">
    <source>
        <dbReference type="EMBL" id="SFN96690.1"/>
    </source>
</evidence>
<evidence type="ECO:0000259" key="7">
    <source>
        <dbReference type="Pfam" id="PF02687"/>
    </source>
</evidence>
<organism evidence="8 9">
    <name type="scientific">Anaerocolumna aminovalerica</name>
    <dbReference type="NCBI Taxonomy" id="1527"/>
    <lineage>
        <taxon>Bacteria</taxon>
        <taxon>Bacillati</taxon>
        <taxon>Bacillota</taxon>
        <taxon>Clostridia</taxon>
        <taxon>Lachnospirales</taxon>
        <taxon>Lachnospiraceae</taxon>
        <taxon>Anaerocolumna</taxon>
    </lineage>
</organism>
<dbReference type="RefSeq" id="WP_091684807.1">
    <property type="nucleotide sequence ID" value="NZ_BAABFM010000026.1"/>
</dbReference>